<feature type="signal peptide" evidence="1">
    <location>
        <begin position="1"/>
        <end position="31"/>
    </location>
</feature>
<evidence type="ECO:0000256" key="1">
    <source>
        <dbReference type="SAM" id="SignalP"/>
    </source>
</evidence>
<keyword evidence="1" id="KW-0732">Signal</keyword>
<proteinExistence type="predicted"/>
<protein>
    <submittedName>
        <fullName evidence="2">Uncharacterized protein</fullName>
    </submittedName>
</protein>
<organism evidence="2 3">
    <name type="scientific">Xanthoceras sorbifolium</name>
    <dbReference type="NCBI Taxonomy" id="99658"/>
    <lineage>
        <taxon>Eukaryota</taxon>
        <taxon>Viridiplantae</taxon>
        <taxon>Streptophyta</taxon>
        <taxon>Embryophyta</taxon>
        <taxon>Tracheophyta</taxon>
        <taxon>Spermatophyta</taxon>
        <taxon>Magnoliopsida</taxon>
        <taxon>eudicotyledons</taxon>
        <taxon>Gunneridae</taxon>
        <taxon>Pentapetalae</taxon>
        <taxon>rosids</taxon>
        <taxon>malvids</taxon>
        <taxon>Sapindales</taxon>
        <taxon>Sapindaceae</taxon>
        <taxon>Xanthoceroideae</taxon>
        <taxon>Xanthoceras</taxon>
    </lineage>
</organism>
<comment type="caution">
    <text evidence="2">The sequence shown here is derived from an EMBL/GenBank/DDBJ whole genome shotgun (WGS) entry which is preliminary data.</text>
</comment>
<sequence length="184" mass="19594">MGRGVEKHSVSFICILVLVLVVSDVIYGGEARPLRGSSLIYRAKKNSGPSSGVGHRSYGNVQALGYVKNSGPGPEGVRCLATDILDMKTSKLKSEADRDNPGVSAIQEWIQSDVMGVPGNSTMAADEELGETCLGEISETLRDIVVDENASNYLVEEESQMLGVDRGVLEVSVKESSLIFSQSG</sequence>
<accession>A0ABQ8IFB8</accession>
<keyword evidence="3" id="KW-1185">Reference proteome</keyword>
<reference evidence="2 3" key="1">
    <citation type="submission" date="2021-02" db="EMBL/GenBank/DDBJ databases">
        <title>Plant Genome Project.</title>
        <authorList>
            <person name="Zhang R.-G."/>
        </authorList>
    </citation>
    <scope>NUCLEOTIDE SEQUENCE [LARGE SCALE GENOMIC DNA]</scope>
    <source>
        <tissue evidence="2">Leaves</tissue>
    </source>
</reference>
<evidence type="ECO:0000313" key="3">
    <source>
        <dbReference type="Proteomes" id="UP000827721"/>
    </source>
</evidence>
<gene>
    <name evidence="2" type="ORF">JRO89_XS02G0083200</name>
</gene>
<name>A0ABQ8IFB8_9ROSI</name>
<dbReference type="EMBL" id="JAFEMO010000002">
    <property type="protein sequence ID" value="KAH7575325.1"/>
    <property type="molecule type" value="Genomic_DNA"/>
</dbReference>
<feature type="chain" id="PRO_5045238921" evidence="1">
    <location>
        <begin position="32"/>
        <end position="184"/>
    </location>
</feature>
<evidence type="ECO:0000313" key="2">
    <source>
        <dbReference type="EMBL" id="KAH7575325.1"/>
    </source>
</evidence>
<dbReference type="Proteomes" id="UP000827721">
    <property type="component" value="Unassembled WGS sequence"/>
</dbReference>